<reference evidence="17" key="1">
    <citation type="submission" date="2014-07" db="EMBL/GenBank/DDBJ databases">
        <title>Identification of a novel salt tolerance gene in wild soybean by whole-genome sequencing.</title>
        <authorList>
            <person name="Lam H.-M."/>
            <person name="Qi X."/>
            <person name="Li M.-W."/>
            <person name="Liu X."/>
            <person name="Xie M."/>
            <person name="Ni M."/>
            <person name="Xu X."/>
        </authorList>
    </citation>
    <scope>NUCLEOTIDE SEQUENCE [LARGE SCALE GENOMIC DNA]</scope>
    <source>
        <tissue evidence="17">Root</tissue>
    </source>
</reference>
<dbReference type="SUPFAM" id="SSF51197">
    <property type="entry name" value="Clavaminate synthase-like"/>
    <property type="match status" value="1"/>
</dbReference>
<organism evidence="17">
    <name type="scientific">Glycine soja</name>
    <name type="common">Wild soybean</name>
    <dbReference type="NCBI Taxonomy" id="3848"/>
    <lineage>
        <taxon>Eukaryota</taxon>
        <taxon>Viridiplantae</taxon>
        <taxon>Streptophyta</taxon>
        <taxon>Embryophyta</taxon>
        <taxon>Tracheophyta</taxon>
        <taxon>Spermatophyta</taxon>
        <taxon>Magnoliopsida</taxon>
        <taxon>eudicotyledons</taxon>
        <taxon>Gunneridae</taxon>
        <taxon>Pentapetalae</taxon>
        <taxon>rosids</taxon>
        <taxon>fabids</taxon>
        <taxon>Fabales</taxon>
        <taxon>Fabaceae</taxon>
        <taxon>Papilionoideae</taxon>
        <taxon>50 kb inversion clade</taxon>
        <taxon>NPAAA clade</taxon>
        <taxon>indigoferoid/millettioid clade</taxon>
        <taxon>Phaseoleae</taxon>
        <taxon>Glycine</taxon>
        <taxon>Glycine subgen. Soja</taxon>
    </lineage>
</organism>
<dbReference type="Proteomes" id="UP000289340">
    <property type="component" value="Chromosome 1"/>
</dbReference>
<evidence type="ECO:0000313" key="19">
    <source>
        <dbReference type="Proteomes" id="UP000289340"/>
    </source>
</evidence>
<keyword evidence="5 14" id="KW-0479">Metal-binding</keyword>
<dbReference type="PANTHER" id="PTHR16557:SF10">
    <property type="entry name" value="2-OXOGLUTARATE-DEPENDENT DIOXYGENASE FAMILY PROTEIN"/>
    <property type="match status" value="1"/>
</dbReference>
<evidence type="ECO:0000256" key="13">
    <source>
        <dbReference type="ARBA" id="ARBA00066586"/>
    </source>
</evidence>
<dbReference type="GO" id="GO:0141131">
    <property type="term" value="F:DNA N6-methyladenine demethylase activity"/>
    <property type="evidence" value="ECO:0007669"/>
    <property type="project" value="UniProtKB-EC"/>
</dbReference>
<dbReference type="Gramene" id="XM_028381709.1">
    <property type="protein sequence ID" value="XP_028237510.1"/>
    <property type="gene ID" value="LOC114416725"/>
</dbReference>
<dbReference type="Pfam" id="PF13532">
    <property type="entry name" value="2OG-FeII_Oxy_2"/>
    <property type="match status" value="1"/>
</dbReference>
<dbReference type="PANTHER" id="PTHR16557">
    <property type="entry name" value="ALKYLATED DNA REPAIR PROTEIN ALKB-RELATED"/>
    <property type="match status" value="1"/>
</dbReference>
<dbReference type="SMR" id="A0A0B2SKK5"/>
<keyword evidence="8 17" id="KW-0560">Oxidoreductase</keyword>
<dbReference type="EMBL" id="KN642882">
    <property type="protein sequence ID" value="KHN44834.1"/>
    <property type="molecule type" value="Genomic_DNA"/>
</dbReference>
<dbReference type="GO" id="GO:0006281">
    <property type="term" value="P:DNA repair"/>
    <property type="evidence" value="ECO:0007669"/>
    <property type="project" value="UniProtKB-KW"/>
</dbReference>
<dbReference type="GO" id="GO:0035515">
    <property type="term" value="F:oxidative RNA demethylase activity"/>
    <property type="evidence" value="ECO:0007669"/>
    <property type="project" value="TreeGrafter"/>
</dbReference>
<feature type="binding site" evidence="14">
    <location>
        <position position="455"/>
    </location>
    <ligand>
        <name>Fe cation</name>
        <dbReference type="ChEBI" id="CHEBI:24875"/>
        <note>catalytic</note>
    </ligand>
</feature>
<keyword evidence="4" id="KW-0963">Cytoplasm</keyword>
<dbReference type="PROSITE" id="PS51471">
    <property type="entry name" value="FE2OG_OXY"/>
    <property type="match status" value="1"/>
</dbReference>
<evidence type="ECO:0000259" key="16">
    <source>
        <dbReference type="PROSITE" id="PS51471"/>
    </source>
</evidence>
<evidence type="ECO:0000256" key="14">
    <source>
        <dbReference type="PIRSR" id="PIRSR604574-2"/>
    </source>
</evidence>
<dbReference type="GO" id="GO:0005737">
    <property type="term" value="C:cytoplasm"/>
    <property type="evidence" value="ECO:0007669"/>
    <property type="project" value="UniProtKB-SubCell"/>
</dbReference>
<evidence type="ECO:0000256" key="6">
    <source>
        <dbReference type="ARBA" id="ARBA00022763"/>
    </source>
</evidence>
<feature type="compositionally biased region" description="Low complexity" evidence="15">
    <location>
        <begin position="131"/>
        <end position="147"/>
    </location>
</feature>
<evidence type="ECO:0000256" key="2">
    <source>
        <dbReference type="ARBA" id="ARBA00004496"/>
    </source>
</evidence>
<proteinExistence type="inferred from homology"/>
<gene>
    <name evidence="18" type="ORF">D0Y65_001380</name>
    <name evidence="17" type="ORF">glysoja_024405</name>
</gene>
<evidence type="ECO:0000256" key="9">
    <source>
        <dbReference type="ARBA" id="ARBA00023004"/>
    </source>
</evidence>
<evidence type="ECO:0000256" key="8">
    <source>
        <dbReference type="ARBA" id="ARBA00023002"/>
    </source>
</evidence>
<keyword evidence="11" id="KW-0539">Nucleus</keyword>
<evidence type="ECO:0000256" key="12">
    <source>
        <dbReference type="ARBA" id="ARBA00052047"/>
    </source>
</evidence>
<feature type="domain" description="Fe2OG dioxygenase" evidence="16">
    <location>
        <begin position="377"/>
        <end position="487"/>
    </location>
</feature>
<dbReference type="InterPro" id="IPR004574">
    <property type="entry name" value="Alkb"/>
</dbReference>
<keyword evidence="6" id="KW-0227">DNA damage</keyword>
<dbReference type="InterPro" id="IPR037151">
    <property type="entry name" value="AlkB-like_sf"/>
</dbReference>
<evidence type="ECO:0000256" key="3">
    <source>
        <dbReference type="ARBA" id="ARBA00007879"/>
    </source>
</evidence>
<dbReference type="AlphaFoldDB" id="A0A0B2SKK5"/>
<dbReference type="GO" id="GO:0035513">
    <property type="term" value="P:oxidative RNA demethylation"/>
    <property type="evidence" value="ECO:0007669"/>
    <property type="project" value="TreeGrafter"/>
</dbReference>
<evidence type="ECO:0000256" key="4">
    <source>
        <dbReference type="ARBA" id="ARBA00022490"/>
    </source>
</evidence>
<feature type="binding site" evidence="14">
    <location>
        <position position="397"/>
    </location>
    <ligand>
        <name>Fe cation</name>
        <dbReference type="ChEBI" id="CHEBI:24875"/>
        <note>catalytic</note>
    </ligand>
</feature>
<dbReference type="InterPro" id="IPR027450">
    <property type="entry name" value="AlkB-like"/>
</dbReference>
<name>A0A0B2SKK5_GLYSO</name>
<protein>
    <recommendedName>
        <fullName evidence="13">DNA N(6)-methyladenine demethylase</fullName>
        <ecNumber evidence="13">1.14.11.51</ecNumber>
    </recommendedName>
</protein>
<dbReference type="GO" id="GO:0035516">
    <property type="term" value="F:broad specificity oxidative DNA demethylase activity"/>
    <property type="evidence" value="ECO:0007669"/>
    <property type="project" value="TreeGrafter"/>
</dbReference>
<feature type="compositionally biased region" description="Polar residues" evidence="15">
    <location>
        <begin position="148"/>
        <end position="187"/>
    </location>
</feature>
<evidence type="ECO:0000256" key="1">
    <source>
        <dbReference type="ARBA" id="ARBA00004123"/>
    </source>
</evidence>
<comment type="similarity">
    <text evidence="3">Belongs to the alkB family.</text>
</comment>
<dbReference type="EC" id="1.14.11.51" evidence="13"/>
<evidence type="ECO:0000256" key="11">
    <source>
        <dbReference type="ARBA" id="ARBA00023242"/>
    </source>
</evidence>
<dbReference type="GO" id="GO:0008198">
    <property type="term" value="F:ferrous iron binding"/>
    <property type="evidence" value="ECO:0007669"/>
    <property type="project" value="TreeGrafter"/>
</dbReference>
<evidence type="ECO:0000256" key="10">
    <source>
        <dbReference type="ARBA" id="ARBA00023204"/>
    </source>
</evidence>
<keyword evidence="19" id="KW-1185">Reference proteome</keyword>
<feature type="region of interest" description="Disordered" evidence="15">
    <location>
        <begin position="122"/>
        <end position="207"/>
    </location>
</feature>
<accession>A0A0B2SKK5</accession>
<comment type="catalytic activity">
    <reaction evidence="12">
        <text>an N(6)-methyl-2'-deoxyadenosine in DNA + 2-oxoglutarate + O2 = a 2'-deoxyadenosine in DNA + formaldehyde + succinate + CO2</text>
        <dbReference type="Rhea" id="RHEA:49524"/>
        <dbReference type="Rhea" id="RHEA-COMP:12418"/>
        <dbReference type="Rhea" id="RHEA-COMP:12419"/>
        <dbReference type="ChEBI" id="CHEBI:15379"/>
        <dbReference type="ChEBI" id="CHEBI:16526"/>
        <dbReference type="ChEBI" id="CHEBI:16810"/>
        <dbReference type="ChEBI" id="CHEBI:16842"/>
        <dbReference type="ChEBI" id="CHEBI:30031"/>
        <dbReference type="ChEBI" id="CHEBI:90615"/>
        <dbReference type="ChEBI" id="CHEBI:90616"/>
        <dbReference type="EC" id="1.14.11.51"/>
    </reaction>
    <physiologicalReaction direction="left-to-right" evidence="12">
        <dbReference type="Rhea" id="RHEA:49525"/>
    </physiologicalReaction>
</comment>
<dbReference type="GO" id="GO:0005634">
    <property type="term" value="C:nucleus"/>
    <property type="evidence" value="ECO:0007669"/>
    <property type="project" value="UniProtKB-SubCell"/>
</dbReference>
<dbReference type="FunFam" id="2.60.120.590:FF:000013">
    <property type="entry name" value="2-oxoglutarate-dependent dioxygenase family protein"/>
    <property type="match status" value="1"/>
</dbReference>
<reference evidence="18 19" key="2">
    <citation type="submission" date="2018-09" db="EMBL/GenBank/DDBJ databases">
        <title>A high-quality reference genome of wild soybean provides a powerful tool to mine soybean genomes.</title>
        <authorList>
            <person name="Xie M."/>
            <person name="Chung C.Y.L."/>
            <person name="Li M.-W."/>
            <person name="Wong F.-L."/>
            <person name="Chan T.-F."/>
            <person name="Lam H.-M."/>
        </authorList>
    </citation>
    <scope>NUCLEOTIDE SEQUENCE [LARGE SCALE GENOMIC DNA]</scope>
    <source>
        <strain evidence="19">cv. W05</strain>
        <tissue evidence="18">Hypocotyl of etiolated seedlings</tissue>
    </source>
</reference>
<keyword evidence="9 14" id="KW-0408">Iron</keyword>
<feature type="binding site" evidence="14">
    <location>
        <position position="395"/>
    </location>
    <ligand>
        <name>Fe cation</name>
        <dbReference type="ChEBI" id="CHEBI:24875"/>
        <note>catalytic</note>
    </ligand>
</feature>
<dbReference type="EMBL" id="QZWG01000001">
    <property type="protein sequence ID" value="RZC29757.1"/>
    <property type="molecule type" value="Genomic_DNA"/>
</dbReference>
<evidence type="ECO:0000256" key="15">
    <source>
        <dbReference type="SAM" id="MobiDB-lite"/>
    </source>
</evidence>
<evidence type="ECO:0000313" key="18">
    <source>
        <dbReference type="EMBL" id="RZC29757.1"/>
    </source>
</evidence>
<evidence type="ECO:0000256" key="5">
    <source>
        <dbReference type="ARBA" id="ARBA00022723"/>
    </source>
</evidence>
<evidence type="ECO:0000313" key="17">
    <source>
        <dbReference type="EMBL" id="KHN44834.1"/>
    </source>
</evidence>
<dbReference type="InterPro" id="IPR005123">
    <property type="entry name" value="Oxoglu/Fe-dep_dioxygenase_dom"/>
</dbReference>
<dbReference type="Proteomes" id="UP000053555">
    <property type="component" value="Unassembled WGS sequence"/>
</dbReference>
<sequence>MLASRTLPLSTWLFHPPFTSFRRHTFLQSQISSKFTVSNKMGKVVNSNTESSLSESSSAVADCAVRKDNVMVDGPLADTPDDNEGFIMFGSIRTSLNRKNEKKHSVPWFPGCTPFVDKHSEFTSSSNHLKSTPTTTTTKFSNSMLTTSNDKSPQGSNSWKNKSASVNRTYNSASNSNFDNELPQGSNFWKKKPASVNRPYNSPNNSNYDAVGNKLDASVGSPMSKPFDICFSGRRNPALIGATLPGDNEKSCIEMQEEKIKGGILRPGMVLLKNYITLDEQVEIVKVCRELGLGPGGFYQPGYANGAKLRLKMMCLGMDWNPQSYKYGKKRVIDGSKPPSIPYHFSQLVIRAIQEAHSIIKKENRVFKVEDELPSMTPDICIVNFYTNNGKLGLHQDNDESRESLRKGLPVVSFSIGDSAEFLYGDERNVEKADSVLLESGDVLIFGGESRHVFHGVSSVLPNSAPKELLRDTCLCPGRLNLTFRQY</sequence>
<dbReference type="Gene3D" id="2.60.120.590">
    <property type="entry name" value="Alpha-ketoglutarate-dependent dioxygenase AlkB-like"/>
    <property type="match status" value="1"/>
</dbReference>
<keyword evidence="10" id="KW-0234">DNA repair</keyword>
<evidence type="ECO:0000256" key="7">
    <source>
        <dbReference type="ARBA" id="ARBA00022964"/>
    </source>
</evidence>
<comment type="cofactor">
    <cofactor evidence="14">
        <name>Fe(2+)</name>
        <dbReference type="ChEBI" id="CHEBI:29033"/>
    </cofactor>
    <text evidence="14">Binds 1 Fe(2+) ion per subunit.</text>
</comment>
<keyword evidence="7 17" id="KW-0223">Dioxygenase</keyword>
<comment type="subcellular location">
    <subcellularLocation>
        <location evidence="2">Cytoplasm</location>
    </subcellularLocation>
    <subcellularLocation>
        <location evidence="1">Nucleus</location>
    </subcellularLocation>
</comment>